<evidence type="ECO:0000256" key="5">
    <source>
        <dbReference type="ARBA" id="ARBA00023002"/>
    </source>
</evidence>
<gene>
    <name evidence="10" type="primary">HIBADH</name>
    <name evidence="10" type="ORF">AWC38_SpisGene8531</name>
</gene>
<sequence>MNIQGEPVGFIGLGNMGGPMAKNLLNAGHEILVHDIFSEAVVDLKQLGAATAATPSEVASKATTIVTMLPSRVTAAKGGTLTFMVGGEDDAYERASKILQHMGKNVIHTGATGTGQGFIDEIPPWYSPDKPKPVYESENVKAYWDVPIYADQQEVRCNRVDARIVNHMCKRVVMLEMSCPWVNNRTRKDEEKILKYGPLCWELRQQFPGYEVKKYNIIMDALGGWSWELDVMMRELVGDRSTDVLQKMHRAVLSRMLNIARTFKAAKICNNLLLAVSMIGVSEATNLGIRLGLEPEMIAKVINTSSGRCWSSDTYNPCPGIIEGIPSSNNYQGGFASQLMVKVS</sequence>
<dbReference type="InterPro" id="IPR006115">
    <property type="entry name" value="6PGDH_NADP-bd"/>
</dbReference>
<evidence type="ECO:0000259" key="9">
    <source>
        <dbReference type="Pfam" id="PF14833"/>
    </source>
</evidence>
<dbReference type="SUPFAM" id="SSF51735">
    <property type="entry name" value="NAD(P)-binding Rossmann-fold domains"/>
    <property type="match status" value="1"/>
</dbReference>
<evidence type="ECO:0000313" key="10">
    <source>
        <dbReference type="EMBL" id="PFX26760.1"/>
    </source>
</evidence>
<evidence type="ECO:0000256" key="4">
    <source>
        <dbReference type="ARBA" id="ARBA00022456"/>
    </source>
</evidence>
<dbReference type="FunFam" id="1.10.1040.10:FF:000006">
    <property type="entry name" value="3-hydroxyisobutyrate dehydrogenase"/>
    <property type="match status" value="1"/>
</dbReference>
<dbReference type="GO" id="GO:0051287">
    <property type="term" value="F:NAD binding"/>
    <property type="evidence" value="ECO:0007669"/>
    <property type="project" value="InterPro"/>
</dbReference>
<comment type="caution">
    <text evidence="10">The sequence shown here is derived from an EMBL/GenBank/DDBJ whole genome shotgun (WGS) entry which is preliminary data.</text>
</comment>
<dbReference type="GO" id="GO:0005739">
    <property type="term" value="C:mitochondrion"/>
    <property type="evidence" value="ECO:0007669"/>
    <property type="project" value="TreeGrafter"/>
</dbReference>
<dbReference type="GO" id="GO:0050661">
    <property type="term" value="F:NADP binding"/>
    <property type="evidence" value="ECO:0007669"/>
    <property type="project" value="InterPro"/>
</dbReference>
<dbReference type="OrthoDB" id="435038at2759"/>
<feature type="domain" description="3-hydroxyisobutyrate dehydrogenase-like NAD-binding" evidence="9">
    <location>
        <begin position="265"/>
        <end position="342"/>
    </location>
</feature>
<dbReference type="Pfam" id="PF14833">
    <property type="entry name" value="NAD_binding_11"/>
    <property type="match status" value="1"/>
</dbReference>
<protein>
    <recommendedName>
        <fullName evidence="3">3-hydroxyisobutyrate dehydrogenase</fullName>
        <ecNumber evidence="3">1.1.1.31</ecNumber>
    </recommendedName>
</protein>
<evidence type="ECO:0000259" key="8">
    <source>
        <dbReference type="Pfam" id="PF03446"/>
    </source>
</evidence>
<keyword evidence="5" id="KW-0560">Oxidoreductase</keyword>
<dbReference type="PANTHER" id="PTHR22981:SF7">
    <property type="entry name" value="3-HYDROXYISOBUTYRATE DEHYDROGENASE, MITOCHONDRIAL"/>
    <property type="match status" value="1"/>
</dbReference>
<keyword evidence="6" id="KW-0520">NAD</keyword>
<dbReference type="EC" id="1.1.1.31" evidence="3"/>
<dbReference type="InterPro" id="IPR008927">
    <property type="entry name" value="6-PGluconate_DH-like_C_sf"/>
</dbReference>
<dbReference type="GO" id="GO:0008442">
    <property type="term" value="F:3-hydroxyisobutyrate dehydrogenase activity"/>
    <property type="evidence" value="ECO:0007669"/>
    <property type="project" value="UniProtKB-EC"/>
</dbReference>
<feature type="domain" description="6-phosphogluconate dehydrogenase NADP-binding" evidence="8">
    <location>
        <begin position="75"/>
        <end position="110"/>
    </location>
</feature>
<dbReference type="PROSITE" id="PS00895">
    <property type="entry name" value="3_HYDROXYISOBUT_DH"/>
    <property type="match status" value="1"/>
</dbReference>
<evidence type="ECO:0000313" key="11">
    <source>
        <dbReference type="Proteomes" id="UP000225706"/>
    </source>
</evidence>
<evidence type="ECO:0000256" key="6">
    <source>
        <dbReference type="ARBA" id="ARBA00023027"/>
    </source>
</evidence>
<dbReference type="Proteomes" id="UP000225706">
    <property type="component" value="Unassembled WGS sequence"/>
</dbReference>
<evidence type="ECO:0000256" key="3">
    <source>
        <dbReference type="ARBA" id="ARBA00012991"/>
    </source>
</evidence>
<dbReference type="Gene3D" id="1.10.1040.10">
    <property type="entry name" value="N-(1-d-carboxylethyl)-l-norvaline Dehydrogenase, domain 2"/>
    <property type="match status" value="1"/>
</dbReference>
<comment type="catalytic activity">
    <reaction evidence="7">
        <text>3-hydroxy-2-methylpropanoate + NAD(+) = 2-methyl-3-oxopropanoate + NADH + H(+)</text>
        <dbReference type="Rhea" id="RHEA:17681"/>
        <dbReference type="ChEBI" id="CHEBI:11805"/>
        <dbReference type="ChEBI" id="CHEBI:15378"/>
        <dbReference type="ChEBI" id="CHEBI:57540"/>
        <dbReference type="ChEBI" id="CHEBI:57700"/>
        <dbReference type="ChEBI" id="CHEBI:57945"/>
        <dbReference type="EC" id="1.1.1.31"/>
    </reaction>
</comment>
<dbReference type="EMBL" id="LSMT01000118">
    <property type="protein sequence ID" value="PFX26760.1"/>
    <property type="molecule type" value="Genomic_DNA"/>
</dbReference>
<evidence type="ECO:0000256" key="1">
    <source>
        <dbReference type="ARBA" id="ARBA00005109"/>
    </source>
</evidence>
<dbReference type="InterPro" id="IPR002204">
    <property type="entry name" value="3-OH-isobutyrate_DH-rel_CS"/>
</dbReference>
<dbReference type="STRING" id="50429.A0A2B4SD57"/>
<comment type="pathway">
    <text evidence="1">Amino-acid degradation; L-valine degradation.</text>
</comment>
<dbReference type="SUPFAM" id="SSF48179">
    <property type="entry name" value="6-phosphogluconate dehydrogenase C-terminal domain-like"/>
    <property type="match status" value="1"/>
</dbReference>
<dbReference type="InterPro" id="IPR015815">
    <property type="entry name" value="HIBADH-related"/>
</dbReference>
<dbReference type="AlphaFoldDB" id="A0A2B4SD57"/>
<evidence type="ECO:0000256" key="7">
    <source>
        <dbReference type="ARBA" id="ARBA00049197"/>
    </source>
</evidence>
<dbReference type="Pfam" id="PF03446">
    <property type="entry name" value="NAD_binding_2"/>
    <property type="match status" value="2"/>
</dbReference>
<dbReference type="InterPro" id="IPR036291">
    <property type="entry name" value="NAD(P)-bd_dom_sf"/>
</dbReference>
<dbReference type="PANTHER" id="PTHR22981">
    <property type="entry name" value="3-HYDROXYISOBUTYRATE DEHYDROGENASE-RELATED"/>
    <property type="match status" value="1"/>
</dbReference>
<organism evidence="10 11">
    <name type="scientific">Stylophora pistillata</name>
    <name type="common">Smooth cauliflower coral</name>
    <dbReference type="NCBI Taxonomy" id="50429"/>
    <lineage>
        <taxon>Eukaryota</taxon>
        <taxon>Metazoa</taxon>
        <taxon>Cnidaria</taxon>
        <taxon>Anthozoa</taxon>
        <taxon>Hexacorallia</taxon>
        <taxon>Scleractinia</taxon>
        <taxon>Astrocoeniina</taxon>
        <taxon>Pocilloporidae</taxon>
        <taxon>Stylophora</taxon>
    </lineage>
</organism>
<dbReference type="PIRSF" id="PIRSF000103">
    <property type="entry name" value="HIBADH"/>
    <property type="match status" value="1"/>
</dbReference>
<accession>A0A2B4SD57</accession>
<comment type="similarity">
    <text evidence="2">Belongs to the HIBADH-related family. 3-hydroxyisobutyrate dehydrogenase subfamily.</text>
</comment>
<dbReference type="Gene3D" id="3.40.50.720">
    <property type="entry name" value="NAD(P)-binding Rossmann-like Domain"/>
    <property type="match status" value="2"/>
</dbReference>
<dbReference type="InterPro" id="IPR013328">
    <property type="entry name" value="6PGD_dom2"/>
</dbReference>
<name>A0A2B4SD57_STYPI</name>
<reference evidence="11" key="1">
    <citation type="journal article" date="2017" name="bioRxiv">
        <title>Comparative analysis of the genomes of Stylophora pistillata and Acropora digitifera provides evidence for extensive differences between species of corals.</title>
        <authorList>
            <person name="Voolstra C.R."/>
            <person name="Li Y."/>
            <person name="Liew Y.J."/>
            <person name="Baumgarten S."/>
            <person name="Zoccola D."/>
            <person name="Flot J.-F."/>
            <person name="Tambutte S."/>
            <person name="Allemand D."/>
            <person name="Aranda M."/>
        </authorList>
    </citation>
    <scope>NUCLEOTIDE SEQUENCE [LARGE SCALE GENOMIC DNA]</scope>
</reference>
<feature type="domain" description="6-phosphogluconate dehydrogenase NADP-binding" evidence="8">
    <location>
        <begin position="8"/>
        <end position="71"/>
    </location>
</feature>
<dbReference type="GO" id="GO:0006574">
    <property type="term" value="P:L-valine catabolic process"/>
    <property type="evidence" value="ECO:0007669"/>
    <property type="project" value="TreeGrafter"/>
</dbReference>
<keyword evidence="11" id="KW-1185">Reference proteome</keyword>
<dbReference type="InterPro" id="IPR029154">
    <property type="entry name" value="HIBADH-like_NADP-bd"/>
</dbReference>
<proteinExistence type="inferred from homology"/>
<evidence type="ECO:0000256" key="2">
    <source>
        <dbReference type="ARBA" id="ARBA00006013"/>
    </source>
</evidence>
<keyword evidence="4" id="KW-0101">Branched-chain amino acid catabolism</keyword>